<evidence type="ECO:0000313" key="2">
    <source>
        <dbReference type="Proteomes" id="UP000317199"/>
    </source>
</evidence>
<reference evidence="1 2" key="1">
    <citation type="submission" date="2019-06" db="EMBL/GenBank/DDBJ databases">
        <title>Lysobacter alkalisoli sp. nov. isolated from saline-alkali soil.</title>
        <authorList>
            <person name="Sun J.-Q."/>
            <person name="Xu L."/>
        </authorList>
    </citation>
    <scope>NUCLEOTIDE SEQUENCE [LARGE SCALE GENOMIC DNA]</scope>
    <source>
        <strain evidence="1 2">SJ-36</strain>
    </source>
</reference>
<keyword evidence="2" id="KW-1185">Reference proteome</keyword>
<dbReference type="EMBL" id="CP041242">
    <property type="protein sequence ID" value="QDH69691.1"/>
    <property type="molecule type" value="Genomic_DNA"/>
</dbReference>
<evidence type="ECO:0000313" key="1">
    <source>
        <dbReference type="EMBL" id="QDH69691.1"/>
    </source>
</evidence>
<protein>
    <submittedName>
        <fullName evidence="1">Histidine phosphatase family protein</fullName>
    </submittedName>
</protein>
<dbReference type="OrthoDB" id="3296006at2"/>
<dbReference type="SUPFAM" id="SSF53254">
    <property type="entry name" value="Phosphoglycerate mutase-like"/>
    <property type="match status" value="1"/>
</dbReference>
<dbReference type="CDD" id="cd07067">
    <property type="entry name" value="HP_PGM_like"/>
    <property type="match status" value="1"/>
</dbReference>
<dbReference type="KEGG" id="lyj:FKV23_05970"/>
<gene>
    <name evidence="1" type="ORF">FKV23_05970</name>
</gene>
<dbReference type="InterPro" id="IPR029033">
    <property type="entry name" value="His_PPase_superfam"/>
</dbReference>
<sequence>MTDDAGHVVVVAMAQDMNIQRTIPCIAALLLLPMLAGCASRPAPSAMASDDIRFVVVRHAEKQSGTGASENDPGLTESGRCRAGRLAQSLDDARLVAVYSTPYRRTRDTGLQTAQAHGLDMIEYDPHQPATDFADTLRATHRSGTVLIVGHSNTVPALVSALCECAVSEMGEDEYDHRFIIAIDAAGNARMSDMPLP</sequence>
<dbReference type="AlphaFoldDB" id="A0A514BQP0"/>
<dbReference type="Proteomes" id="UP000317199">
    <property type="component" value="Chromosome"/>
</dbReference>
<proteinExistence type="predicted"/>
<dbReference type="InterPro" id="IPR013078">
    <property type="entry name" value="His_Pase_superF_clade-1"/>
</dbReference>
<name>A0A514BQP0_9GAMM</name>
<organism evidence="1 2">
    <name type="scientific">Marilutibacter alkalisoli</name>
    <dbReference type="NCBI Taxonomy" id="2591633"/>
    <lineage>
        <taxon>Bacteria</taxon>
        <taxon>Pseudomonadati</taxon>
        <taxon>Pseudomonadota</taxon>
        <taxon>Gammaproteobacteria</taxon>
        <taxon>Lysobacterales</taxon>
        <taxon>Lysobacteraceae</taxon>
        <taxon>Marilutibacter</taxon>
    </lineage>
</organism>
<dbReference type="Gene3D" id="3.40.50.1240">
    <property type="entry name" value="Phosphoglycerate mutase-like"/>
    <property type="match status" value="1"/>
</dbReference>
<dbReference type="SMART" id="SM00855">
    <property type="entry name" value="PGAM"/>
    <property type="match status" value="1"/>
</dbReference>
<dbReference type="Pfam" id="PF00300">
    <property type="entry name" value="His_Phos_1"/>
    <property type="match status" value="1"/>
</dbReference>
<accession>A0A514BQP0</accession>